<comment type="caution">
    <text evidence="1">The sequence shown here is derived from an EMBL/GenBank/DDBJ whole genome shotgun (WGS) entry which is preliminary data.</text>
</comment>
<evidence type="ECO:0000313" key="1">
    <source>
        <dbReference type="EMBL" id="KAJ9641097.1"/>
    </source>
</evidence>
<name>A0ACC2Z1J8_9PEZI</name>
<reference evidence="1" key="1">
    <citation type="submission" date="2022-10" db="EMBL/GenBank/DDBJ databases">
        <title>Culturing micro-colonial fungi from biological soil crusts in the Mojave desert and describing Neophaeococcomyces mojavensis, and introducing the new genera and species Taxawa tesnikishii.</title>
        <authorList>
            <person name="Kurbessoian T."/>
            <person name="Stajich J.E."/>
        </authorList>
    </citation>
    <scope>NUCLEOTIDE SEQUENCE</scope>
    <source>
        <strain evidence="1">JES_115</strain>
    </source>
</reference>
<evidence type="ECO:0000313" key="2">
    <source>
        <dbReference type="Proteomes" id="UP001172680"/>
    </source>
</evidence>
<organism evidence="1 2">
    <name type="scientific">Coniosporium tulheliwenetii</name>
    <dbReference type="NCBI Taxonomy" id="3383036"/>
    <lineage>
        <taxon>Eukaryota</taxon>
        <taxon>Fungi</taxon>
        <taxon>Dikarya</taxon>
        <taxon>Ascomycota</taxon>
        <taxon>Pezizomycotina</taxon>
        <taxon>Dothideomycetes</taxon>
        <taxon>Dothideomycetes incertae sedis</taxon>
        <taxon>Coniosporium</taxon>
    </lineage>
</organism>
<accession>A0ACC2Z1J8</accession>
<dbReference type="EMBL" id="JAPDRP010000016">
    <property type="protein sequence ID" value="KAJ9641097.1"/>
    <property type="molecule type" value="Genomic_DNA"/>
</dbReference>
<dbReference type="Proteomes" id="UP001172680">
    <property type="component" value="Unassembled WGS sequence"/>
</dbReference>
<protein>
    <submittedName>
        <fullName evidence="1">Uncharacterized protein</fullName>
    </submittedName>
</protein>
<keyword evidence="2" id="KW-1185">Reference proteome</keyword>
<proteinExistence type="predicted"/>
<gene>
    <name evidence="1" type="ORF">H2199_005765</name>
</gene>
<sequence length="236" mass="27027">MVPKDTADEARKRQSVVNFEKSIGTAKVSPNQEPSSFHDEPLDQCSSYFITALKEVNPGASKLFMRWLYTPEPLSHRAIGEDGSSSGDYDEASDDSKSCDEESGDDDRYSLNDLLDLYIFAHTYDVCQLKINIMTAWTQQETESAVLISFPIVIRAFENLPSDDPLCEFLIQYFALYWDHNPGSQHFKEYSSELPQAFVLKVLLLKPKSFNALPKDNESKLPANWAEFEDYWRRLQ</sequence>